<protein>
    <submittedName>
        <fullName evidence="5">Putative enoyl-CoA hydratase</fullName>
    </submittedName>
</protein>
<dbReference type="SUPFAM" id="SSF52096">
    <property type="entry name" value="ClpP/crotonase"/>
    <property type="match status" value="1"/>
</dbReference>
<dbReference type="RefSeq" id="WP_081792482.1">
    <property type="nucleotide sequence ID" value="NZ_BAWF01000038.1"/>
</dbReference>
<keyword evidence="3" id="KW-0413">Isomerase</keyword>
<feature type="region of interest" description="Disordered" evidence="4">
    <location>
        <begin position="1"/>
        <end position="25"/>
    </location>
</feature>
<name>X0PV80_RHOWR</name>
<dbReference type="InterPro" id="IPR029045">
    <property type="entry name" value="ClpP/crotonase-like_dom_sf"/>
</dbReference>
<evidence type="ECO:0000256" key="2">
    <source>
        <dbReference type="ARBA" id="ARBA00023140"/>
    </source>
</evidence>
<dbReference type="Proteomes" id="UP000019491">
    <property type="component" value="Unassembled WGS sequence"/>
</dbReference>
<dbReference type="PANTHER" id="PTHR43684:SF1">
    <property type="entry name" value="ENOYL-COA DELTA ISOMERASE 2"/>
    <property type="match status" value="1"/>
</dbReference>
<gene>
    <name evidence="5" type="ORF">RW1_038_00750</name>
</gene>
<dbReference type="Gene3D" id="3.90.226.10">
    <property type="entry name" value="2-enoyl-CoA Hydratase, Chain A, domain 1"/>
    <property type="match status" value="1"/>
</dbReference>
<evidence type="ECO:0000256" key="1">
    <source>
        <dbReference type="ARBA" id="ARBA00004275"/>
    </source>
</evidence>
<keyword evidence="6" id="KW-1185">Reference proteome</keyword>
<evidence type="ECO:0000256" key="4">
    <source>
        <dbReference type="SAM" id="MobiDB-lite"/>
    </source>
</evidence>
<dbReference type="InterPro" id="IPR051053">
    <property type="entry name" value="ECH/Chromodomain_protein"/>
</dbReference>
<feature type="compositionally biased region" description="Low complexity" evidence="4">
    <location>
        <begin position="7"/>
        <end position="17"/>
    </location>
</feature>
<dbReference type="PANTHER" id="PTHR43684">
    <property type="match status" value="1"/>
</dbReference>
<dbReference type="EMBL" id="BAWF01000038">
    <property type="protein sequence ID" value="GAF47154.1"/>
    <property type="molecule type" value="Genomic_DNA"/>
</dbReference>
<dbReference type="InterPro" id="IPR001753">
    <property type="entry name" value="Enoyl-CoA_hydra/iso"/>
</dbReference>
<comment type="subcellular location">
    <subcellularLocation>
        <location evidence="1">Peroxisome</location>
    </subcellularLocation>
</comment>
<dbReference type="Pfam" id="PF00378">
    <property type="entry name" value="ECH_1"/>
    <property type="match status" value="1"/>
</dbReference>
<sequence>MTSIQQAASSPRSAPSAGDHGSLRIEDVRDGVRLMTIDRPTRRNALDHATYVALANAIEQADNDPTVRVIVLTGADGNFTSGNDIDDFRRTPQPEPRGGTLLFGALLDARKPVIAAVEGYAVGIGVTMLLHCDLAFAGDGARFRLPFTSLGLSPEGASTYLLPRLAGDKRAAELLLLGEIFGAGAAAEAGLINRVVDQGAALNEALDRATGLTALPAGSIEATKALLRKHRHTAVRDALTDEYTVFAERLVSDDAKAAFGRFTAKA</sequence>
<reference evidence="5 6" key="1">
    <citation type="submission" date="2014-02" db="EMBL/GenBank/DDBJ databases">
        <title>Whole genome shotgun sequence of Rhodococcus wratislaviensis NBRC 100605.</title>
        <authorList>
            <person name="Hosoyama A."/>
            <person name="Tsuchikane K."/>
            <person name="Yoshida I."/>
            <person name="Ohji S."/>
            <person name="Ichikawa N."/>
            <person name="Yamazoe A."/>
            <person name="Fujita N."/>
        </authorList>
    </citation>
    <scope>NUCLEOTIDE SEQUENCE [LARGE SCALE GENOMIC DNA]</scope>
    <source>
        <strain evidence="5 6">NBRC 100605</strain>
    </source>
</reference>
<organism evidence="5 6">
    <name type="scientific">Rhodococcus wratislaviensis NBRC 100605</name>
    <dbReference type="NCBI Taxonomy" id="1219028"/>
    <lineage>
        <taxon>Bacteria</taxon>
        <taxon>Bacillati</taxon>
        <taxon>Actinomycetota</taxon>
        <taxon>Actinomycetes</taxon>
        <taxon>Mycobacteriales</taxon>
        <taxon>Nocardiaceae</taxon>
        <taxon>Rhodococcus</taxon>
    </lineage>
</organism>
<accession>X0PV80</accession>
<dbReference type="CDD" id="cd06558">
    <property type="entry name" value="crotonase-like"/>
    <property type="match status" value="1"/>
</dbReference>
<evidence type="ECO:0000256" key="3">
    <source>
        <dbReference type="ARBA" id="ARBA00023235"/>
    </source>
</evidence>
<dbReference type="AlphaFoldDB" id="X0PV80"/>
<dbReference type="GO" id="GO:0004165">
    <property type="term" value="F:delta(3)-delta(2)-enoyl-CoA isomerase activity"/>
    <property type="evidence" value="ECO:0007669"/>
    <property type="project" value="UniProtKB-ARBA"/>
</dbReference>
<comment type="caution">
    <text evidence="5">The sequence shown here is derived from an EMBL/GenBank/DDBJ whole genome shotgun (WGS) entry which is preliminary data.</text>
</comment>
<dbReference type="OrthoDB" id="9777711at2"/>
<proteinExistence type="predicted"/>
<keyword evidence="2" id="KW-0576">Peroxisome</keyword>
<evidence type="ECO:0000313" key="6">
    <source>
        <dbReference type="Proteomes" id="UP000019491"/>
    </source>
</evidence>
<evidence type="ECO:0000313" key="5">
    <source>
        <dbReference type="EMBL" id="GAF47154.1"/>
    </source>
</evidence>